<keyword evidence="9" id="KW-1185">Reference proteome</keyword>
<evidence type="ECO:0000313" key="9">
    <source>
        <dbReference type="Proteomes" id="UP000008794"/>
    </source>
</evidence>
<keyword evidence="2" id="KW-0479">Metal-binding</keyword>
<evidence type="ECO:0000256" key="6">
    <source>
        <dbReference type="ARBA" id="ARBA00023180"/>
    </source>
</evidence>
<reference evidence="8 9" key="2">
    <citation type="submission" date="2010-03" db="EMBL/GenBank/DDBJ databases">
        <authorList>
            <person name="Pajon A."/>
        </authorList>
    </citation>
    <scope>NUCLEOTIDE SEQUENCE [LARGE SCALE GENOMIC DNA]</scope>
    <source>
        <strain evidence="8 9">WAL 8301</strain>
    </source>
</reference>
<dbReference type="GO" id="GO:0006308">
    <property type="term" value="P:DNA catabolic process"/>
    <property type="evidence" value="ECO:0007669"/>
    <property type="project" value="InterPro"/>
</dbReference>
<dbReference type="InterPro" id="IPR008947">
    <property type="entry name" value="PLipase_C/P1_nuclease_dom_sf"/>
</dbReference>
<evidence type="ECO:0000256" key="1">
    <source>
        <dbReference type="ARBA" id="ARBA00022722"/>
    </source>
</evidence>
<keyword evidence="4" id="KW-0378">Hydrolase</keyword>
<dbReference type="PANTHER" id="PTHR33146">
    <property type="entry name" value="ENDONUCLEASE 4"/>
    <property type="match status" value="1"/>
</dbReference>
<keyword evidence="3" id="KW-0255">Endonuclease</keyword>
<dbReference type="InterPro" id="IPR003154">
    <property type="entry name" value="S1/P1nuclease"/>
</dbReference>
<organism evidence="8 9">
    <name type="scientific">Alistipes shahii WAL 8301</name>
    <dbReference type="NCBI Taxonomy" id="717959"/>
    <lineage>
        <taxon>Bacteria</taxon>
        <taxon>Pseudomonadati</taxon>
        <taxon>Bacteroidota</taxon>
        <taxon>Bacteroidia</taxon>
        <taxon>Bacteroidales</taxon>
        <taxon>Rikenellaceae</taxon>
        <taxon>Alistipes</taxon>
    </lineage>
</organism>
<gene>
    <name evidence="8" type="ORF">AL1_23990</name>
</gene>
<evidence type="ECO:0000313" key="8">
    <source>
        <dbReference type="EMBL" id="CBK64635.1"/>
    </source>
</evidence>
<evidence type="ECO:0000256" key="5">
    <source>
        <dbReference type="ARBA" id="ARBA00023157"/>
    </source>
</evidence>
<proteinExistence type="predicted"/>
<evidence type="ECO:0000256" key="3">
    <source>
        <dbReference type="ARBA" id="ARBA00022759"/>
    </source>
</evidence>
<dbReference type="Proteomes" id="UP000008794">
    <property type="component" value="Chromosome"/>
</dbReference>
<dbReference type="HOGENOM" id="CLU_044365_1_0_10"/>
<dbReference type="GO" id="GO:0016788">
    <property type="term" value="F:hydrolase activity, acting on ester bonds"/>
    <property type="evidence" value="ECO:0007669"/>
    <property type="project" value="InterPro"/>
</dbReference>
<evidence type="ECO:0000256" key="2">
    <source>
        <dbReference type="ARBA" id="ARBA00022723"/>
    </source>
</evidence>
<dbReference type="KEGG" id="ash:AL1_23990"/>
<keyword evidence="7" id="KW-0732">Signal</keyword>
<feature type="chain" id="PRO_5003059415" evidence="7">
    <location>
        <begin position="22"/>
        <end position="253"/>
    </location>
</feature>
<dbReference type="PANTHER" id="PTHR33146:SF26">
    <property type="entry name" value="ENDONUCLEASE 4"/>
    <property type="match status" value="1"/>
</dbReference>
<dbReference type="Pfam" id="PF02265">
    <property type="entry name" value="S1-P1_nuclease"/>
    <property type="match status" value="1"/>
</dbReference>
<name>D4INX3_9BACT</name>
<dbReference type="PATRIC" id="fig|717959.3.peg.888"/>
<reference evidence="8 9" key="1">
    <citation type="submission" date="2010-03" db="EMBL/GenBank/DDBJ databases">
        <title>The genome sequence of Alistipes shahii WAL 8301.</title>
        <authorList>
            <consortium name="metaHIT consortium -- http://www.metahit.eu/"/>
            <person name="Pajon A."/>
            <person name="Turner K."/>
            <person name="Parkhill J."/>
        </authorList>
    </citation>
    <scope>NUCLEOTIDE SEQUENCE [LARGE SCALE GENOMIC DNA]</scope>
    <source>
        <strain evidence="8 9">WAL 8301</strain>
    </source>
</reference>
<accession>D4INX3</accession>
<dbReference type="GeneID" id="92757563"/>
<dbReference type="Gene3D" id="1.10.575.10">
    <property type="entry name" value="P1 Nuclease"/>
    <property type="match status" value="1"/>
</dbReference>
<dbReference type="GO" id="GO:0046872">
    <property type="term" value="F:metal ion binding"/>
    <property type="evidence" value="ECO:0007669"/>
    <property type="project" value="UniProtKB-KW"/>
</dbReference>
<sequence length="253" mass="29348">MKNLKLFLLGLMLCAALPSQAWDRTRHDAIAYIAECNLTPRAKRNIARYLDHSIVYYASWMDKYRDTPEFRNVEHVSYVDAGMQLVDTLRKGKTNCVVELMRAVDRLKDYRNMSDSLVRLNLMYVIHIVGDMHCPSHVKYAGCKSGRADLNGRKMSYHAMWDWGVLDGAHGWSYSEYQQLLDTFSKREKAAMAKGTPREWLHETAVACRVIYDWQRADETYDKQFVLDTYLLPESQLIKASYRLAAVLNELFG</sequence>
<dbReference type="GO" id="GO:0004519">
    <property type="term" value="F:endonuclease activity"/>
    <property type="evidence" value="ECO:0007669"/>
    <property type="project" value="UniProtKB-KW"/>
</dbReference>
<protein>
    <submittedName>
        <fullName evidence="8">S1/P1 Nuclease</fullName>
    </submittedName>
</protein>
<dbReference type="RefSeq" id="WP_015547449.1">
    <property type="nucleotide sequence ID" value="NC_021030.1"/>
</dbReference>
<evidence type="ECO:0000256" key="4">
    <source>
        <dbReference type="ARBA" id="ARBA00022801"/>
    </source>
</evidence>
<dbReference type="AlphaFoldDB" id="D4INX3"/>
<keyword evidence="1" id="KW-0540">Nuclease</keyword>
<keyword evidence="5" id="KW-1015">Disulfide bond</keyword>
<dbReference type="BioCyc" id="ASHA717959:AL1_RS11300-MONOMER"/>
<dbReference type="EMBL" id="FP929032">
    <property type="protein sequence ID" value="CBK64635.1"/>
    <property type="molecule type" value="Genomic_DNA"/>
</dbReference>
<feature type="signal peptide" evidence="7">
    <location>
        <begin position="1"/>
        <end position="21"/>
    </location>
</feature>
<dbReference type="GO" id="GO:0003676">
    <property type="term" value="F:nucleic acid binding"/>
    <property type="evidence" value="ECO:0007669"/>
    <property type="project" value="InterPro"/>
</dbReference>
<dbReference type="SUPFAM" id="SSF48537">
    <property type="entry name" value="Phospholipase C/P1 nuclease"/>
    <property type="match status" value="1"/>
</dbReference>
<evidence type="ECO:0000256" key="7">
    <source>
        <dbReference type="SAM" id="SignalP"/>
    </source>
</evidence>
<keyword evidence="6" id="KW-0325">Glycoprotein</keyword>
<dbReference type="CDD" id="cd11010">
    <property type="entry name" value="S1-P1_nuclease"/>
    <property type="match status" value="1"/>
</dbReference>